<evidence type="ECO:0000313" key="1">
    <source>
        <dbReference type="EMBL" id="MCS2792179.1"/>
    </source>
</evidence>
<evidence type="ECO:0008006" key="3">
    <source>
        <dbReference type="Google" id="ProtNLM"/>
    </source>
</evidence>
<sequence>MKICLLIIFVLLTSCNQKTQNSSSTTVEDKKEMYRNDIASYVIFEKEMNPSNGHLIFEGKAYYIKNTTEYTIDVVEIQLHLNKYINNGWVKETKDITERYIKSGERREILFISKDEHIDLMDYSFINIKSKALDL</sequence>
<dbReference type="AlphaFoldDB" id="A0AAW5NUA6"/>
<dbReference type="Proteomes" id="UP001204548">
    <property type="component" value="Unassembled WGS sequence"/>
</dbReference>
<dbReference type="PROSITE" id="PS51257">
    <property type="entry name" value="PROKAR_LIPOPROTEIN"/>
    <property type="match status" value="1"/>
</dbReference>
<organism evidence="1 2">
    <name type="scientific">Bacteroides faecis</name>
    <dbReference type="NCBI Taxonomy" id="674529"/>
    <lineage>
        <taxon>Bacteria</taxon>
        <taxon>Pseudomonadati</taxon>
        <taxon>Bacteroidota</taxon>
        <taxon>Bacteroidia</taxon>
        <taxon>Bacteroidales</taxon>
        <taxon>Bacteroidaceae</taxon>
        <taxon>Bacteroides</taxon>
    </lineage>
</organism>
<name>A0AAW5NUA6_9BACE</name>
<comment type="caution">
    <text evidence="1">The sequence shown here is derived from an EMBL/GenBank/DDBJ whole genome shotgun (WGS) entry which is preliminary data.</text>
</comment>
<reference evidence="1" key="1">
    <citation type="submission" date="2022-08" db="EMBL/GenBank/DDBJ databases">
        <title>Genome Sequencing of Bacteroides fragilis Group Isolates with Nanopore Technology.</title>
        <authorList>
            <person name="Tisza M.J."/>
            <person name="Smith D."/>
            <person name="Dekker J.P."/>
        </authorList>
    </citation>
    <scope>NUCLEOTIDE SEQUENCE</scope>
    <source>
        <strain evidence="1">BFG-351</strain>
    </source>
</reference>
<gene>
    <name evidence="1" type="ORF">NXW97_09190</name>
</gene>
<evidence type="ECO:0000313" key="2">
    <source>
        <dbReference type="Proteomes" id="UP001204548"/>
    </source>
</evidence>
<accession>A0AAW5NUA6</accession>
<dbReference type="EMBL" id="JANUTS010000001">
    <property type="protein sequence ID" value="MCS2792179.1"/>
    <property type="molecule type" value="Genomic_DNA"/>
</dbReference>
<dbReference type="RefSeq" id="WP_008762252.1">
    <property type="nucleotide sequence ID" value="NZ_JABFIA010000085.1"/>
</dbReference>
<proteinExistence type="predicted"/>
<protein>
    <recommendedName>
        <fullName evidence="3">Lipoprotein</fullName>
    </recommendedName>
</protein>